<keyword evidence="1" id="KW-1185">Reference proteome</keyword>
<evidence type="ECO:0000313" key="1">
    <source>
        <dbReference type="Proteomes" id="UP001652583"/>
    </source>
</evidence>
<gene>
    <name evidence="2" type="primary">LOC128314148</name>
</gene>
<evidence type="ECO:0000313" key="2">
    <source>
        <dbReference type="RefSeq" id="XP_053071929.1"/>
    </source>
</evidence>
<organism evidence="1 2">
    <name type="scientific">Acinonyx jubatus</name>
    <name type="common">Cheetah</name>
    <dbReference type="NCBI Taxonomy" id="32536"/>
    <lineage>
        <taxon>Eukaryota</taxon>
        <taxon>Metazoa</taxon>
        <taxon>Chordata</taxon>
        <taxon>Craniata</taxon>
        <taxon>Vertebrata</taxon>
        <taxon>Euteleostomi</taxon>
        <taxon>Mammalia</taxon>
        <taxon>Eutheria</taxon>
        <taxon>Laurasiatheria</taxon>
        <taxon>Carnivora</taxon>
        <taxon>Feliformia</taxon>
        <taxon>Felidae</taxon>
        <taxon>Felinae</taxon>
        <taxon>Acinonyx</taxon>
    </lineage>
</organism>
<dbReference type="Proteomes" id="UP001652583">
    <property type="component" value="Chromosome C1"/>
</dbReference>
<reference evidence="2" key="2">
    <citation type="submission" date="2025-08" db="UniProtKB">
        <authorList>
            <consortium name="RefSeq"/>
        </authorList>
    </citation>
    <scope>IDENTIFICATION</scope>
    <source>
        <tissue evidence="2">Blood</tissue>
    </source>
</reference>
<dbReference type="RefSeq" id="XP_053071929.1">
    <property type="nucleotide sequence ID" value="XM_053215954.1"/>
</dbReference>
<reference evidence="1" key="1">
    <citation type="submission" date="2025-05" db="UniProtKB">
        <authorList>
            <consortium name="RefSeq"/>
        </authorList>
    </citation>
    <scope>NUCLEOTIDE SEQUENCE [LARGE SCALE GENOMIC DNA]</scope>
</reference>
<protein>
    <submittedName>
        <fullName evidence="2">Uncharacterized protein LOC128314148</fullName>
    </submittedName>
</protein>
<name>A0ABM3PJS1_ACIJB</name>
<sequence length="87" mass="9650">MIALLPFEAPALSFSLAEDGIIRPAKELPRQFGDLQGTFIGQTPLAPSLLQLTELGDSDKSQRKNAVECAEMVYWEERCLLHYDPSA</sequence>
<proteinExistence type="predicted"/>
<accession>A0ABM3PJS1</accession>
<dbReference type="GeneID" id="128314148"/>